<evidence type="ECO:0000313" key="2">
    <source>
        <dbReference type="EMBL" id="KHJ87254.1"/>
    </source>
</evidence>
<keyword evidence="1" id="KW-1133">Transmembrane helix</keyword>
<dbReference type="EMBL" id="KN558192">
    <property type="protein sequence ID" value="KHJ87254.1"/>
    <property type="molecule type" value="Genomic_DNA"/>
</dbReference>
<evidence type="ECO:0000256" key="1">
    <source>
        <dbReference type="SAM" id="Phobius"/>
    </source>
</evidence>
<organism evidence="2 3">
    <name type="scientific">Oesophagostomum dentatum</name>
    <name type="common">Nodular worm</name>
    <dbReference type="NCBI Taxonomy" id="61180"/>
    <lineage>
        <taxon>Eukaryota</taxon>
        <taxon>Metazoa</taxon>
        <taxon>Ecdysozoa</taxon>
        <taxon>Nematoda</taxon>
        <taxon>Chromadorea</taxon>
        <taxon>Rhabditida</taxon>
        <taxon>Rhabditina</taxon>
        <taxon>Rhabditomorpha</taxon>
        <taxon>Strongyloidea</taxon>
        <taxon>Strongylidae</taxon>
        <taxon>Oesophagostomum</taxon>
    </lineage>
</organism>
<name>A0A0B1SQM5_OESDE</name>
<sequence length="109" mass="11953">MLNGQNQGTARDRKEFALVIIHAIIIMYLFFYKMFFIFPQKSQLNSNNSSNSTKVHEGGDSDGAKNIVVLGLIFSLNAIGGVCLWIHSAPYFPGGFSRTVRGSAVSPII</sequence>
<feature type="transmembrane region" description="Helical" evidence="1">
    <location>
        <begin position="16"/>
        <end position="38"/>
    </location>
</feature>
<dbReference type="Proteomes" id="UP000053660">
    <property type="component" value="Unassembled WGS sequence"/>
</dbReference>
<keyword evidence="1" id="KW-0472">Membrane</keyword>
<dbReference type="OrthoDB" id="5874367at2759"/>
<reference evidence="2 3" key="1">
    <citation type="submission" date="2014-03" db="EMBL/GenBank/DDBJ databases">
        <title>Draft genome of the hookworm Oesophagostomum dentatum.</title>
        <authorList>
            <person name="Mitreva M."/>
        </authorList>
    </citation>
    <scope>NUCLEOTIDE SEQUENCE [LARGE SCALE GENOMIC DNA]</scope>
    <source>
        <strain evidence="2 3">OD-Hann</strain>
    </source>
</reference>
<keyword evidence="1" id="KW-0812">Transmembrane</keyword>
<dbReference type="AlphaFoldDB" id="A0A0B1SQM5"/>
<evidence type="ECO:0000313" key="3">
    <source>
        <dbReference type="Proteomes" id="UP000053660"/>
    </source>
</evidence>
<protein>
    <submittedName>
        <fullName evidence="2">Uncharacterized protein</fullName>
    </submittedName>
</protein>
<gene>
    <name evidence="2" type="ORF">OESDEN_12977</name>
</gene>
<proteinExistence type="predicted"/>
<keyword evidence="3" id="KW-1185">Reference proteome</keyword>
<feature type="transmembrane region" description="Helical" evidence="1">
    <location>
        <begin position="67"/>
        <end position="86"/>
    </location>
</feature>
<accession>A0A0B1SQM5</accession>